<evidence type="ECO:0000313" key="5">
    <source>
        <dbReference type="EMBL" id="KDM90272.1"/>
    </source>
</evidence>
<dbReference type="Gene3D" id="3.30.465.10">
    <property type="match status" value="1"/>
</dbReference>
<keyword evidence="6" id="KW-1185">Reference proteome</keyword>
<dbReference type="STRING" id="1654360.EA58_18340"/>
<dbReference type="GO" id="GO:0071949">
    <property type="term" value="F:FAD binding"/>
    <property type="evidence" value="ECO:0007669"/>
    <property type="project" value="InterPro"/>
</dbReference>
<feature type="domain" description="FAD-binding PCMH-type" evidence="4">
    <location>
        <begin position="23"/>
        <end position="202"/>
    </location>
</feature>
<dbReference type="AlphaFoldDB" id="A0A066RRH5"/>
<dbReference type="SUPFAM" id="SSF55103">
    <property type="entry name" value="FAD-linked oxidases, C-terminal domain"/>
    <property type="match status" value="1"/>
</dbReference>
<evidence type="ECO:0000313" key="6">
    <source>
        <dbReference type="Proteomes" id="UP000027192"/>
    </source>
</evidence>
<evidence type="ECO:0000256" key="3">
    <source>
        <dbReference type="SAM" id="MobiDB-lite"/>
    </source>
</evidence>
<dbReference type="InterPro" id="IPR016170">
    <property type="entry name" value="Cytok_DH_C_sf"/>
</dbReference>
<dbReference type="PANTHER" id="PTHR11748">
    <property type="entry name" value="D-LACTATE DEHYDROGENASE"/>
    <property type="match status" value="1"/>
</dbReference>
<feature type="region of interest" description="Disordered" evidence="3">
    <location>
        <begin position="503"/>
        <end position="527"/>
    </location>
</feature>
<keyword evidence="2" id="KW-0274">FAD</keyword>
<dbReference type="Gene3D" id="3.30.43.10">
    <property type="entry name" value="Uridine Diphospho-n-acetylenolpyruvylglucosamine Reductase, domain 2"/>
    <property type="match status" value="1"/>
</dbReference>
<keyword evidence="1" id="KW-0285">Flavoprotein</keyword>
<comment type="caution">
    <text evidence="5">The sequence shown here is derived from an EMBL/GenBank/DDBJ whole genome shotgun (WGS) entry which is preliminary data.</text>
</comment>
<dbReference type="InterPro" id="IPR016164">
    <property type="entry name" value="FAD-linked_Oxase-like_C"/>
</dbReference>
<dbReference type="Gene3D" id="3.40.462.10">
    <property type="entry name" value="FAD-linked oxidases, C-terminal domain"/>
    <property type="match status" value="1"/>
</dbReference>
<dbReference type="InterPro" id="IPR016166">
    <property type="entry name" value="FAD-bd_PCMH"/>
</dbReference>
<dbReference type="InterPro" id="IPR016167">
    <property type="entry name" value="FAD-bd_PCMH_sub1"/>
</dbReference>
<reference evidence="5 6" key="1">
    <citation type="submission" date="2014-04" db="EMBL/GenBank/DDBJ databases">
        <title>Draft genome sequence of Photobacterium halotolerans S2753: a solonamide, ngercheumicin and holomycin producer.</title>
        <authorList>
            <person name="Machado H.R."/>
            <person name="Gram L."/>
        </authorList>
    </citation>
    <scope>NUCLEOTIDE SEQUENCE [LARGE SCALE GENOMIC DNA]</scope>
    <source>
        <strain evidence="5 6">S2753</strain>
    </source>
</reference>
<dbReference type="RefSeq" id="WP_036755822.1">
    <property type="nucleotide sequence ID" value="NZ_JAGSGC010000023.1"/>
</dbReference>
<evidence type="ECO:0000259" key="4">
    <source>
        <dbReference type="PROSITE" id="PS51387"/>
    </source>
</evidence>
<protein>
    <submittedName>
        <fullName evidence="5">4-cresol dehydrogenase</fullName>
    </submittedName>
</protein>
<proteinExistence type="predicted"/>
<accession>A0A066RRH5</accession>
<name>A0A066RRH5_9GAMM</name>
<evidence type="ECO:0000256" key="1">
    <source>
        <dbReference type="ARBA" id="ARBA00022630"/>
    </source>
</evidence>
<evidence type="ECO:0000256" key="2">
    <source>
        <dbReference type="ARBA" id="ARBA00022827"/>
    </source>
</evidence>
<dbReference type="PROSITE" id="PS51387">
    <property type="entry name" value="FAD_PCMH"/>
    <property type="match status" value="1"/>
</dbReference>
<dbReference type="SUPFAM" id="SSF56176">
    <property type="entry name" value="FAD-binding/transporter-associated domain-like"/>
    <property type="match status" value="1"/>
</dbReference>
<organism evidence="5 6">
    <name type="scientific">Photobacterium galatheae</name>
    <dbReference type="NCBI Taxonomy" id="1654360"/>
    <lineage>
        <taxon>Bacteria</taxon>
        <taxon>Pseudomonadati</taxon>
        <taxon>Pseudomonadota</taxon>
        <taxon>Gammaproteobacteria</taxon>
        <taxon>Vibrionales</taxon>
        <taxon>Vibrionaceae</taxon>
        <taxon>Photobacterium</taxon>
    </lineage>
</organism>
<gene>
    <name evidence="5" type="ORF">EA58_18340</name>
</gene>
<dbReference type="EMBL" id="JMIB01000036">
    <property type="protein sequence ID" value="KDM90272.1"/>
    <property type="molecule type" value="Genomic_DNA"/>
</dbReference>
<dbReference type="InterPro" id="IPR036318">
    <property type="entry name" value="FAD-bd_PCMH-like_sf"/>
</dbReference>
<dbReference type="OrthoDB" id="9811557at2"/>
<sequence length="527" mass="59173">MSSVAKEAEISTSTTLFSGLGFHARVVSQVVQPKSAQELQQYIAQAYQNKQPVYPIGKGNNWGYGCKTPPSDGCTLLDLSAMNQILSFDETLGVIEIEPGVTQGQVARYLENTPWILDCTGAGPDTSIMGNVLERGFGHGPVGNRSQHFTISELILADGEVIRLNQSSRYCGRAGLSANLHELFTQNNIAVISKMTFELMRKPECSLRCLVRLKSPEHLPDYIDIMRRLKSEGTIDGLPHLGNTYRMLTMMERFNFERWDPAKGANEADIAQLCQQYQLTPWSGAFVITGATSIAKAKAAQVKKLLTPIAQVNIVSLKTLKQLNQIAQKFSPVFGRIALYRRFQNSLNDFTEMMDMLEGNPKDMALKGCYWRYRKDIPAKMNPVEDGCGFFWVAPALPLIGDDVEQCIQLSQKAFDAAGFEFGVTLTAVNAHLCQAIISIYYDTTDKNEVERATRLAQELRALYREQRWPCYRRSVDEMPFDSEQEFELDALKLRQRIKAAFDPEDMVSPGRYQPNPSLDFSKEHQG</sequence>
<dbReference type="InterPro" id="IPR006094">
    <property type="entry name" value="Oxid_FAD_bind_N"/>
</dbReference>
<dbReference type="Proteomes" id="UP000027192">
    <property type="component" value="Unassembled WGS sequence"/>
</dbReference>
<dbReference type="Pfam" id="PF01565">
    <property type="entry name" value="FAD_binding_4"/>
    <property type="match status" value="1"/>
</dbReference>
<dbReference type="InterPro" id="IPR016169">
    <property type="entry name" value="FAD-bd_PCMH_sub2"/>
</dbReference>
<dbReference type="GO" id="GO:0003824">
    <property type="term" value="F:catalytic activity"/>
    <property type="evidence" value="ECO:0007669"/>
    <property type="project" value="InterPro"/>
</dbReference>